<proteinExistence type="predicted"/>
<feature type="region of interest" description="Disordered" evidence="4">
    <location>
        <begin position="854"/>
        <end position="974"/>
    </location>
</feature>
<dbReference type="SUPFAM" id="SSF51905">
    <property type="entry name" value="FAD/NAD(P)-binding domain"/>
    <property type="match status" value="1"/>
</dbReference>
<evidence type="ECO:0000259" key="5">
    <source>
        <dbReference type="Pfam" id="PF01494"/>
    </source>
</evidence>
<dbReference type="InterPro" id="IPR002938">
    <property type="entry name" value="FAD-bd"/>
</dbReference>
<keyword evidence="1" id="KW-0285">Flavoprotein</keyword>
<name>A0A7H8QY64_TALRU</name>
<dbReference type="GeneID" id="55993689"/>
<dbReference type="EMBL" id="CP055900">
    <property type="protein sequence ID" value="QKX59064.1"/>
    <property type="molecule type" value="Genomic_DNA"/>
</dbReference>
<evidence type="ECO:0000256" key="4">
    <source>
        <dbReference type="SAM" id="MobiDB-lite"/>
    </source>
</evidence>
<dbReference type="Gene3D" id="6.10.250.3180">
    <property type="match status" value="1"/>
</dbReference>
<evidence type="ECO:0000313" key="6">
    <source>
        <dbReference type="EMBL" id="QKX59064.1"/>
    </source>
</evidence>
<keyword evidence="7" id="KW-1185">Reference proteome</keyword>
<dbReference type="InterPro" id="IPR010684">
    <property type="entry name" value="RNA_pol_II_trans_fac_SIII_A"/>
</dbReference>
<dbReference type="PANTHER" id="PTHR43004:SF8">
    <property type="entry name" value="FAD-BINDING DOMAIN-CONTAINING PROTEIN-RELATED"/>
    <property type="match status" value="1"/>
</dbReference>
<keyword evidence="2" id="KW-0274">FAD</keyword>
<dbReference type="GO" id="GO:0070449">
    <property type="term" value="C:elongin complex"/>
    <property type="evidence" value="ECO:0007669"/>
    <property type="project" value="InterPro"/>
</dbReference>
<feature type="compositionally biased region" description="Low complexity" evidence="4">
    <location>
        <begin position="910"/>
        <end position="924"/>
    </location>
</feature>
<evidence type="ECO:0000313" key="7">
    <source>
        <dbReference type="Proteomes" id="UP000509510"/>
    </source>
</evidence>
<dbReference type="InterPro" id="IPR050641">
    <property type="entry name" value="RIFMO-like"/>
</dbReference>
<dbReference type="KEGG" id="trg:TRUGW13939_06194"/>
<feature type="compositionally biased region" description="Low complexity" evidence="4">
    <location>
        <begin position="873"/>
        <end position="888"/>
    </location>
</feature>
<evidence type="ECO:0000256" key="1">
    <source>
        <dbReference type="ARBA" id="ARBA00022630"/>
    </source>
</evidence>
<feature type="compositionally biased region" description="Polar residues" evidence="4">
    <location>
        <begin position="895"/>
        <end position="908"/>
    </location>
</feature>
<evidence type="ECO:0000256" key="3">
    <source>
        <dbReference type="ARBA" id="ARBA00023002"/>
    </source>
</evidence>
<keyword evidence="3" id="KW-0560">Oxidoreductase</keyword>
<dbReference type="GO" id="GO:0071949">
    <property type="term" value="F:FAD binding"/>
    <property type="evidence" value="ECO:0007669"/>
    <property type="project" value="InterPro"/>
</dbReference>
<dbReference type="OrthoDB" id="2690153at2759"/>
<dbReference type="GO" id="GO:0016709">
    <property type="term" value="F:oxidoreductase activity, acting on paired donors, with incorporation or reduction of molecular oxygen, NAD(P)H as one donor, and incorporation of one atom of oxygen"/>
    <property type="evidence" value="ECO:0007669"/>
    <property type="project" value="UniProtKB-ARBA"/>
</dbReference>
<dbReference type="Pfam" id="PF21274">
    <property type="entry name" value="Rng_hyd_C"/>
    <property type="match status" value="1"/>
</dbReference>
<gene>
    <name evidence="6" type="ORF">TRUGW13939_06194</name>
</gene>
<reference evidence="7" key="1">
    <citation type="submission" date="2020-06" db="EMBL/GenBank/DDBJ databases">
        <title>A chromosome-scale genome assembly of Talaromyces rugulosus W13939.</title>
        <authorList>
            <person name="Wang B."/>
            <person name="Guo L."/>
            <person name="Ye K."/>
            <person name="Wang L."/>
        </authorList>
    </citation>
    <scope>NUCLEOTIDE SEQUENCE [LARGE SCALE GENOMIC DNA]</scope>
    <source>
        <strain evidence="7">W13939</strain>
    </source>
</reference>
<dbReference type="GO" id="GO:0006368">
    <property type="term" value="P:transcription elongation by RNA polymerase II"/>
    <property type="evidence" value="ECO:0007669"/>
    <property type="project" value="InterPro"/>
</dbReference>
<dbReference type="InterPro" id="IPR036188">
    <property type="entry name" value="FAD/NAD-bd_sf"/>
</dbReference>
<dbReference type="Pfam" id="PF06881">
    <property type="entry name" value="Elongin_A"/>
    <property type="match status" value="1"/>
</dbReference>
<dbReference type="AlphaFoldDB" id="A0A7H8QY64"/>
<dbReference type="Pfam" id="PF01494">
    <property type="entry name" value="FAD_binding_3"/>
    <property type="match status" value="1"/>
</dbReference>
<protein>
    <recommendedName>
        <fullName evidence="5">FAD-binding domain-containing protein</fullName>
    </recommendedName>
</protein>
<dbReference type="Gene3D" id="3.50.50.60">
    <property type="entry name" value="FAD/NAD(P)-binding domain"/>
    <property type="match status" value="1"/>
</dbReference>
<accession>A0A7H8QY64</accession>
<dbReference type="PANTHER" id="PTHR43004">
    <property type="entry name" value="TRK SYSTEM POTASSIUM UPTAKE PROTEIN"/>
    <property type="match status" value="1"/>
</dbReference>
<organism evidence="6 7">
    <name type="scientific">Talaromyces rugulosus</name>
    <name type="common">Penicillium rugulosum</name>
    <dbReference type="NCBI Taxonomy" id="121627"/>
    <lineage>
        <taxon>Eukaryota</taxon>
        <taxon>Fungi</taxon>
        <taxon>Dikarya</taxon>
        <taxon>Ascomycota</taxon>
        <taxon>Pezizomycotina</taxon>
        <taxon>Eurotiomycetes</taxon>
        <taxon>Eurotiomycetidae</taxon>
        <taxon>Eurotiales</taxon>
        <taxon>Trichocomaceae</taxon>
        <taxon>Talaromyces</taxon>
        <taxon>Talaromyces sect. Islandici</taxon>
    </lineage>
</organism>
<dbReference type="Proteomes" id="UP000509510">
    <property type="component" value="Chromosome III"/>
</dbReference>
<feature type="compositionally biased region" description="Low complexity" evidence="4">
    <location>
        <begin position="934"/>
        <end position="948"/>
    </location>
</feature>
<dbReference type="Gene3D" id="3.30.9.10">
    <property type="entry name" value="D-Amino Acid Oxidase, subunit A, domain 2"/>
    <property type="match status" value="1"/>
</dbReference>
<feature type="domain" description="FAD-binding" evidence="5">
    <location>
        <begin position="15"/>
        <end position="380"/>
    </location>
</feature>
<dbReference type="Gene3D" id="3.40.30.120">
    <property type="match status" value="1"/>
</dbReference>
<evidence type="ECO:0000256" key="2">
    <source>
        <dbReference type="ARBA" id="ARBA00022827"/>
    </source>
</evidence>
<sequence length="974" mass="109467">MASTGENGQEGRIVETEFLIVGAGPAGASLACFLASHGFKGIMISSAPGTADTPRAHITNMAAIECLRDIGLEQELNNISSDGESHMLHTRWCHSMAGEEYARVYSWGNDPIRKGDYVKASPCSLVDIPQTLLEPILVRYATHNGFATRFNTKFLRFDEDSATGKFIVAVQDTLSNLEYQIRTKYLFGADGARSRIVKQLDLPLYAKPGQGLAINVLVKTDLSHLVQYRKGNLHYVLQPDRDHPDFGWWGAVRMVKPWNEWMFILFTTPGTEFDIHPSNEQYLKRVKELIGDDTPAEILGVSKWFINETVTEEYSRGNVFCLGDAVHRHPPFNGLGSNTCIQDAYNLAWKIAFVEKGIANPSLLSTYTPERQPVGFGIITRANQSYRSHFQILESLGQTVPTLEERVAILDEFKSATSKGVARRKKFQEGITESAYEFHGLGIEMGQHYTGTAIYDADETVPYVSQAKDEVLDYVPNTYPGSRLPHAWLNKSIPVTPISTHDLAGHGEFSLFTGIGGETWHTAAAKVLETLNVTIHVRVIGFRQEWEDVYHDWARVRGVEESGAVLVRPDRFVAWRTPEVLQSEQACQDKLLHVMRTVLGLKWISYIVIVRLTDKVYILNVLLLITPSRKFLPCFNYRRFVIFVRLLHHLDLSSPRVHDLSVKTSIMPARSLLAMSTRVVIQHLRSLTDIGNIPYSLARRFLVKIESPGQLQEIEKNSPHIMEEDRELWINFIKRDVPRWEEYKLPEESACWSDIYHDLVEEVQREVDEDSLRLKQAVDKIYSEKATIFVRDTTRLAAPRRGWQPSQSRSEPKKTGLFNKTKRNKVLTVPTHRLNNTGASQIRHVPQWLVDEHKQPPPAAAAPRRPVPTGTPRSNMSGVSSSRTSGTVVPPRSSARPQMAQSPSQLAASPTRTRPTPGSRPIPTARRPIGAIHSPSGASSASQPLASPSPAPIRRRPIPSEPNIFVQPKKRKRL</sequence>
<dbReference type="PRINTS" id="PR00420">
    <property type="entry name" value="RNGMNOXGNASE"/>
</dbReference>
<feature type="region of interest" description="Disordered" evidence="4">
    <location>
        <begin position="798"/>
        <end position="841"/>
    </location>
</feature>
<dbReference type="RefSeq" id="XP_035345242.1">
    <property type="nucleotide sequence ID" value="XM_035489349.1"/>
</dbReference>